<dbReference type="Gene3D" id="3.30.2400.30">
    <property type="match status" value="1"/>
</dbReference>
<dbReference type="InterPro" id="IPR007544">
    <property type="entry name" value="ENCAP"/>
</dbReference>
<dbReference type="InterPro" id="IPR051429">
    <property type="entry name" value="Encapsulin_nc"/>
</dbReference>
<evidence type="ECO:0000256" key="3">
    <source>
        <dbReference type="ARBA" id="ARBA00033787"/>
    </source>
</evidence>
<evidence type="ECO:0000256" key="4">
    <source>
        <dbReference type="ARBA" id="ARBA00050023"/>
    </source>
</evidence>
<keyword evidence="6" id="KW-1185">Reference proteome</keyword>
<comment type="subcellular location">
    <subcellularLocation>
        <location evidence="1">Encapsulin nanocompartment</location>
    </subcellularLocation>
</comment>
<comment type="similarity">
    <text evidence="2">Belongs to the encapsulin family. Family 1 subfamily.</text>
</comment>
<dbReference type="PANTHER" id="PTHR37165">
    <property type="entry name" value="PEPTIDASE U56 FAMILY"/>
    <property type="match status" value="1"/>
</dbReference>
<dbReference type="Proteomes" id="UP001519306">
    <property type="component" value="Unassembled WGS sequence"/>
</dbReference>
<evidence type="ECO:0000256" key="2">
    <source>
        <dbReference type="ARBA" id="ARBA00033743"/>
    </source>
</evidence>
<dbReference type="EMBL" id="JAGGLJ010000007">
    <property type="protein sequence ID" value="MBP2025416.1"/>
    <property type="molecule type" value="Genomic_DNA"/>
</dbReference>
<evidence type="ECO:0000313" key="5">
    <source>
        <dbReference type="EMBL" id="MBP2025416.1"/>
    </source>
</evidence>
<evidence type="ECO:0000256" key="1">
    <source>
        <dbReference type="ARBA" id="ARBA00033738"/>
    </source>
</evidence>
<dbReference type="Gene3D" id="3.30.2320.10">
    <property type="entry name" value="hypothetical protein PF0899 domain"/>
    <property type="match status" value="1"/>
</dbReference>
<organism evidence="5 6">
    <name type="scientific">Peptoniphilus stercorisuis</name>
    <dbReference type="NCBI Taxonomy" id="1436965"/>
    <lineage>
        <taxon>Bacteria</taxon>
        <taxon>Bacillati</taxon>
        <taxon>Bacillota</taxon>
        <taxon>Tissierellia</taxon>
        <taxon>Tissierellales</taxon>
        <taxon>Peptoniphilaceae</taxon>
        <taxon>Peptoniphilus</taxon>
    </lineage>
</organism>
<dbReference type="Pfam" id="PF04454">
    <property type="entry name" value="Linocin_M18"/>
    <property type="match status" value="1"/>
</dbReference>
<name>A0ABS4KDR4_9FIRM</name>
<evidence type="ECO:0000313" key="6">
    <source>
        <dbReference type="Proteomes" id="UP001519306"/>
    </source>
</evidence>
<keyword evidence="3" id="KW-1284">Encapsulin nanocompartment</keyword>
<gene>
    <name evidence="5" type="ORF">J2Z71_000946</name>
</gene>
<dbReference type="NCBIfam" id="NF041155">
    <property type="entry name" value="encap_f1"/>
    <property type="match status" value="1"/>
</dbReference>
<sequence>MDILKRQIAPISTEAWKEIDEEAIKVIKSIITTRKTLMLNGPKGWNYTAVPTGRLIDLDSPKDEDSICTGIYEMQNLVEARTTFELNKWELDNIQRGAKDIDFDNLYKAVEELVLFEEKSVYHGYEKSNIKGLCETATNKLKFGKNGNEILKNIGDAKYMLYNAYIRPPFNLIVSPEFFDIINILYDGGNLIKNIEKLIEGKVIRSKILKGALLLPVRNEDLELTIGQDFSIGFEKELEHTVKLFITESFTFRCLDNDKVIYFENL</sequence>
<dbReference type="PANTHER" id="PTHR37165:SF1">
    <property type="entry name" value="TYPE 1 ENCAPSULIN SHELL PROTEIN"/>
    <property type="match status" value="1"/>
</dbReference>
<reference evidence="5 6" key="1">
    <citation type="submission" date="2021-03" db="EMBL/GenBank/DDBJ databases">
        <title>Genomic Encyclopedia of Type Strains, Phase IV (KMG-IV): sequencing the most valuable type-strain genomes for metagenomic binning, comparative biology and taxonomic classification.</title>
        <authorList>
            <person name="Goeker M."/>
        </authorList>
    </citation>
    <scope>NUCLEOTIDE SEQUENCE [LARGE SCALE GENOMIC DNA]</scope>
    <source>
        <strain evidence="5 6">DSM 27563</strain>
    </source>
</reference>
<comment type="caution">
    <text evidence="5">The sequence shown here is derived from an EMBL/GenBank/DDBJ whole genome shotgun (WGS) entry which is preliminary data.</text>
</comment>
<dbReference type="PIRSF" id="PIRSF019254">
    <property type="entry name" value="CFP29"/>
    <property type="match status" value="1"/>
</dbReference>
<dbReference type="RefSeq" id="WP_210060706.1">
    <property type="nucleotide sequence ID" value="NZ_JAGGLJ010000007.1"/>
</dbReference>
<accession>A0ABS4KDR4</accession>
<protein>
    <recommendedName>
        <fullName evidence="4">Type 1 encapsulin shell protein</fullName>
    </recommendedName>
</protein>
<proteinExistence type="inferred from homology"/>